<keyword evidence="16" id="KW-1185">Reference proteome</keyword>
<comment type="similarity">
    <text evidence="11">Belongs to the ZNF598/HEL2 family.</text>
</comment>
<proteinExistence type="inferred from homology"/>
<evidence type="ECO:0000256" key="11">
    <source>
        <dbReference type="ARBA" id="ARBA00035113"/>
    </source>
</evidence>
<dbReference type="EC" id="2.3.2.27" evidence="4"/>
<feature type="compositionally biased region" description="Polar residues" evidence="13">
    <location>
        <begin position="308"/>
        <end position="317"/>
    </location>
</feature>
<dbReference type="GO" id="GO:0008270">
    <property type="term" value="F:zinc ion binding"/>
    <property type="evidence" value="ECO:0007669"/>
    <property type="project" value="UniProtKB-KW"/>
</dbReference>
<feature type="region of interest" description="Disordered" evidence="13">
    <location>
        <begin position="308"/>
        <end position="337"/>
    </location>
</feature>
<dbReference type="Pfam" id="PF23230">
    <property type="entry name" value="zf-C2H2_13"/>
    <property type="match status" value="1"/>
</dbReference>
<accession>A0A1E3NZQ3</accession>
<dbReference type="InterPro" id="IPR013087">
    <property type="entry name" value="Znf_C2H2_type"/>
</dbReference>
<evidence type="ECO:0000256" key="9">
    <source>
        <dbReference type="ARBA" id="ARBA00022771"/>
    </source>
</evidence>
<dbReference type="GO" id="GO:0022626">
    <property type="term" value="C:cytosolic ribosome"/>
    <property type="evidence" value="ECO:0007669"/>
    <property type="project" value="EnsemblFungi"/>
</dbReference>
<dbReference type="PROSITE" id="PS50089">
    <property type="entry name" value="ZF_RING_2"/>
    <property type="match status" value="1"/>
</dbReference>
<organism evidence="15 16">
    <name type="scientific">Wickerhamomyces anomalus (strain ATCC 58044 / CBS 1984 / NCYC 433 / NRRL Y-366-8)</name>
    <name type="common">Yeast</name>
    <name type="synonym">Hansenula anomala</name>
    <dbReference type="NCBI Taxonomy" id="683960"/>
    <lineage>
        <taxon>Eukaryota</taxon>
        <taxon>Fungi</taxon>
        <taxon>Dikarya</taxon>
        <taxon>Ascomycota</taxon>
        <taxon>Saccharomycotina</taxon>
        <taxon>Saccharomycetes</taxon>
        <taxon>Phaffomycetales</taxon>
        <taxon>Wickerhamomycetaceae</taxon>
        <taxon>Wickerhamomyces</taxon>
    </lineage>
</organism>
<reference evidence="15 16" key="1">
    <citation type="journal article" date="2016" name="Proc. Natl. Acad. Sci. U.S.A.">
        <title>Comparative genomics of biotechnologically important yeasts.</title>
        <authorList>
            <person name="Riley R."/>
            <person name="Haridas S."/>
            <person name="Wolfe K.H."/>
            <person name="Lopes M.R."/>
            <person name="Hittinger C.T."/>
            <person name="Goeker M."/>
            <person name="Salamov A.A."/>
            <person name="Wisecaver J.H."/>
            <person name="Long T.M."/>
            <person name="Calvey C.H."/>
            <person name="Aerts A.L."/>
            <person name="Barry K.W."/>
            <person name="Choi C."/>
            <person name="Clum A."/>
            <person name="Coughlan A.Y."/>
            <person name="Deshpande S."/>
            <person name="Douglass A.P."/>
            <person name="Hanson S.J."/>
            <person name="Klenk H.-P."/>
            <person name="LaButti K.M."/>
            <person name="Lapidus A."/>
            <person name="Lindquist E.A."/>
            <person name="Lipzen A.M."/>
            <person name="Meier-Kolthoff J.P."/>
            <person name="Ohm R.A."/>
            <person name="Otillar R.P."/>
            <person name="Pangilinan J.L."/>
            <person name="Peng Y."/>
            <person name="Rokas A."/>
            <person name="Rosa C.A."/>
            <person name="Scheuner C."/>
            <person name="Sibirny A.A."/>
            <person name="Slot J.C."/>
            <person name="Stielow J.B."/>
            <person name="Sun H."/>
            <person name="Kurtzman C.P."/>
            <person name="Blackwell M."/>
            <person name="Grigoriev I.V."/>
            <person name="Jeffries T.W."/>
        </authorList>
    </citation>
    <scope>NUCLEOTIDE SEQUENCE [LARGE SCALE GENOMIC DNA]</scope>
    <source>
        <strain evidence="16">ATCC 58044 / CBS 1984 / NCYC 433 / NRRL Y-366-8</strain>
    </source>
</reference>
<dbReference type="Gene3D" id="3.30.40.10">
    <property type="entry name" value="Zinc/RING finger domain, C3HC4 (zinc finger)"/>
    <property type="match status" value="1"/>
</dbReference>
<feature type="non-terminal residue" evidence="15">
    <location>
        <position position="527"/>
    </location>
</feature>
<dbReference type="GO" id="GO:0072344">
    <property type="term" value="P:rescue of stalled ribosome"/>
    <property type="evidence" value="ECO:0007669"/>
    <property type="project" value="EnsemblFungi"/>
</dbReference>
<gene>
    <name evidence="15" type="ORF">WICANDRAFT_18431</name>
</gene>
<dbReference type="InterPro" id="IPR056437">
    <property type="entry name" value="Znf-C2H2_ZNF598/HEL2"/>
</dbReference>
<dbReference type="GeneID" id="30198032"/>
<dbReference type="Pfam" id="PF25447">
    <property type="entry name" value="RING_ZNF598"/>
    <property type="match status" value="1"/>
</dbReference>
<dbReference type="InterPro" id="IPR013083">
    <property type="entry name" value="Znf_RING/FYVE/PHD"/>
</dbReference>
<dbReference type="GO" id="GO:0070966">
    <property type="term" value="P:nuclear-transcribed mRNA catabolic process, no-go decay"/>
    <property type="evidence" value="ECO:0007669"/>
    <property type="project" value="EnsemblFungi"/>
</dbReference>
<evidence type="ECO:0000256" key="2">
    <source>
        <dbReference type="ARBA" id="ARBA00004496"/>
    </source>
</evidence>
<keyword evidence="5" id="KW-0963">Cytoplasm</keyword>
<protein>
    <recommendedName>
        <fullName evidence="4">RING-type E3 ubiquitin transferase</fullName>
        <ecNumber evidence="4">2.3.2.27</ecNumber>
    </recommendedName>
</protein>
<dbReference type="SMART" id="SM00355">
    <property type="entry name" value="ZnF_C2H2"/>
    <property type="match status" value="4"/>
</dbReference>
<comment type="pathway">
    <text evidence="3">Protein modification; protein ubiquitination.</text>
</comment>
<evidence type="ECO:0000256" key="10">
    <source>
        <dbReference type="ARBA" id="ARBA00022833"/>
    </source>
</evidence>
<keyword evidence="10" id="KW-0862">Zinc</keyword>
<dbReference type="GO" id="GO:1990116">
    <property type="term" value="P:ribosome-associated ubiquitin-dependent protein catabolic process"/>
    <property type="evidence" value="ECO:0007669"/>
    <property type="project" value="EnsemblFungi"/>
</dbReference>
<dbReference type="SUPFAM" id="SSF57850">
    <property type="entry name" value="RING/U-box"/>
    <property type="match status" value="1"/>
</dbReference>
<dbReference type="OrthoDB" id="3838338at2759"/>
<dbReference type="InterPro" id="IPR057634">
    <property type="entry name" value="PAH_ZNF598/HEL2"/>
</dbReference>
<dbReference type="RefSeq" id="XP_019037893.1">
    <property type="nucleotide sequence ID" value="XM_019180786.1"/>
</dbReference>
<feature type="region of interest" description="Disordered" evidence="13">
    <location>
        <begin position="495"/>
        <end position="527"/>
    </location>
</feature>
<dbReference type="PANTHER" id="PTHR22938">
    <property type="entry name" value="ZINC FINGER PROTEIN 598"/>
    <property type="match status" value="1"/>
</dbReference>
<evidence type="ECO:0000256" key="8">
    <source>
        <dbReference type="ARBA" id="ARBA00022723"/>
    </source>
</evidence>
<dbReference type="InterPro" id="IPR041888">
    <property type="entry name" value="RING-HC_ZNF598/HEL2"/>
</dbReference>
<evidence type="ECO:0000259" key="14">
    <source>
        <dbReference type="PROSITE" id="PS50089"/>
    </source>
</evidence>
<feature type="non-terminal residue" evidence="15">
    <location>
        <position position="1"/>
    </location>
</feature>
<keyword evidence="6" id="KW-0597">Phosphoprotein</keyword>
<dbReference type="PANTHER" id="PTHR22938:SF0">
    <property type="entry name" value="E3 UBIQUITIN-PROTEIN LIGASE ZNF598"/>
    <property type="match status" value="1"/>
</dbReference>
<evidence type="ECO:0000256" key="3">
    <source>
        <dbReference type="ARBA" id="ARBA00004906"/>
    </source>
</evidence>
<keyword evidence="9 12" id="KW-0863">Zinc-finger</keyword>
<dbReference type="EMBL" id="KV454211">
    <property type="protein sequence ID" value="ODQ58686.1"/>
    <property type="molecule type" value="Genomic_DNA"/>
</dbReference>
<evidence type="ECO:0000256" key="4">
    <source>
        <dbReference type="ARBA" id="ARBA00012483"/>
    </source>
</evidence>
<name>A0A1E3NZQ3_WICAA</name>
<dbReference type="Pfam" id="PF23202">
    <property type="entry name" value="PAH_ZNF598"/>
    <property type="match status" value="1"/>
</dbReference>
<dbReference type="GO" id="GO:0070534">
    <property type="term" value="P:protein K63-linked ubiquitination"/>
    <property type="evidence" value="ECO:0007669"/>
    <property type="project" value="EnsemblFungi"/>
</dbReference>
<dbReference type="GO" id="GO:0036205">
    <property type="term" value="P:histone catabolic process"/>
    <property type="evidence" value="ECO:0007669"/>
    <property type="project" value="EnsemblFungi"/>
</dbReference>
<keyword evidence="8" id="KW-0479">Metal-binding</keyword>
<comment type="catalytic activity">
    <reaction evidence="1">
        <text>S-ubiquitinyl-[E2 ubiquitin-conjugating enzyme]-L-cysteine + [acceptor protein]-L-lysine = [E2 ubiquitin-conjugating enzyme]-L-cysteine + N(6)-ubiquitinyl-[acceptor protein]-L-lysine.</text>
        <dbReference type="EC" id="2.3.2.27"/>
    </reaction>
</comment>
<feature type="region of interest" description="Disordered" evidence="13">
    <location>
        <begin position="1"/>
        <end position="34"/>
    </location>
</feature>
<dbReference type="GO" id="GO:0170011">
    <property type="term" value="F:stalled ribosome sensor activity"/>
    <property type="evidence" value="ECO:0007669"/>
    <property type="project" value="EnsemblFungi"/>
</dbReference>
<dbReference type="InterPro" id="IPR044288">
    <property type="entry name" value="ZNF598/HEL2"/>
</dbReference>
<feature type="compositionally biased region" description="Polar residues" evidence="13">
    <location>
        <begin position="506"/>
        <end position="515"/>
    </location>
</feature>
<dbReference type="AlphaFoldDB" id="A0A1E3NZQ3"/>
<evidence type="ECO:0000313" key="15">
    <source>
        <dbReference type="EMBL" id="ODQ58686.1"/>
    </source>
</evidence>
<keyword evidence="7" id="KW-0808">Transferase</keyword>
<dbReference type="GO" id="GO:0070651">
    <property type="term" value="P:nonfunctional rRNA decay"/>
    <property type="evidence" value="ECO:0007669"/>
    <property type="project" value="EnsemblFungi"/>
</dbReference>
<comment type="subcellular location">
    <subcellularLocation>
        <location evidence="2">Cytoplasm</location>
    </subcellularLocation>
</comment>
<feature type="compositionally biased region" description="Polar residues" evidence="13">
    <location>
        <begin position="1"/>
        <end position="21"/>
    </location>
</feature>
<feature type="region of interest" description="Disordered" evidence="13">
    <location>
        <begin position="445"/>
        <end position="465"/>
    </location>
</feature>
<dbReference type="Proteomes" id="UP000094112">
    <property type="component" value="Unassembled WGS sequence"/>
</dbReference>
<dbReference type="GO" id="GO:0043022">
    <property type="term" value="F:ribosome binding"/>
    <property type="evidence" value="ECO:0007669"/>
    <property type="project" value="TreeGrafter"/>
</dbReference>
<dbReference type="GO" id="GO:0061630">
    <property type="term" value="F:ubiquitin protein ligase activity"/>
    <property type="evidence" value="ECO:0007669"/>
    <property type="project" value="UniProtKB-EC"/>
</dbReference>
<evidence type="ECO:0000256" key="12">
    <source>
        <dbReference type="PROSITE-ProRule" id="PRU00175"/>
    </source>
</evidence>
<dbReference type="InterPro" id="IPR001841">
    <property type="entry name" value="Znf_RING"/>
</dbReference>
<evidence type="ECO:0000256" key="5">
    <source>
        <dbReference type="ARBA" id="ARBA00022490"/>
    </source>
</evidence>
<dbReference type="GO" id="GO:0070181">
    <property type="term" value="F:small ribosomal subunit rRNA binding"/>
    <property type="evidence" value="ECO:0007669"/>
    <property type="project" value="EnsemblFungi"/>
</dbReference>
<evidence type="ECO:0000256" key="13">
    <source>
        <dbReference type="SAM" id="MobiDB-lite"/>
    </source>
</evidence>
<evidence type="ECO:0000256" key="7">
    <source>
        <dbReference type="ARBA" id="ARBA00022679"/>
    </source>
</evidence>
<feature type="domain" description="RING-type" evidence="14">
    <location>
        <begin position="44"/>
        <end position="84"/>
    </location>
</feature>
<dbReference type="GO" id="GO:0061157">
    <property type="term" value="P:mRNA destabilization"/>
    <property type="evidence" value="ECO:0007669"/>
    <property type="project" value="EnsemblFungi"/>
</dbReference>
<dbReference type="STRING" id="683960.A0A1E3NZQ3"/>
<evidence type="ECO:0000313" key="16">
    <source>
        <dbReference type="Proteomes" id="UP000094112"/>
    </source>
</evidence>
<evidence type="ECO:0000256" key="1">
    <source>
        <dbReference type="ARBA" id="ARBA00000900"/>
    </source>
</evidence>
<feature type="compositionally biased region" description="Low complexity" evidence="13">
    <location>
        <begin position="318"/>
        <end position="337"/>
    </location>
</feature>
<sequence length="527" mass="60706">PRRPDSTNNSNRSKPQQNGSWKRTFAREGDAANDDGEVDEREQCIICANKIVIAAKSACNHTTCHVCTFRQRALYDKKSCLVCRTENEKLIFTEETQKQFGDFSNGDFVKFNEEYGVEFTSYNAHDVTLELLNHRCLICQELSENFQKLTEHVKDEHDRYFCTICSANKKAFPQEFKLYTQKQLQNHQIRGDEKGFDGHPLCRFCKGKRFYSEDELLIHMRERHEKCHVCDQIDPANPQYFKNYPSLEDHFRSDHFICNVQSCLDKKFVVFADELDLQAHMIGEHGGTFGSSFVVGANYSNNNNNRFHSQLSTFHPVNNNRNNSNNRSSDSSDQNDSIATKRMRLEERARHYLNYSTSAFQEFQNLTKSYKDNQLTAQQLFTSFKSLFKENNEDDVYLLLFEVSELFPSKSSQNEDLAVMVKKHEQSTKEEHDFPALPGSSSTNIFGASWGNPSSKTTKKSKAKKNTIDEQFPALPSSQSSQTFTPVNTTVRYKTLTKPKSKPQVVYNSQPSTYVPNYLDRKPKSSS</sequence>
<dbReference type="CDD" id="cd16615">
    <property type="entry name" value="RING-HC_ZNF598"/>
    <property type="match status" value="1"/>
</dbReference>
<evidence type="ECO:0000256" key="6">
    <source>
        <dbReference type="ARBA" id="ARBA00022553"/>
    </source>
</evidence>